<sequence>MGTWPDTRLLALFQIDVPIVLAPLAGVGGVELAVAVARAGGLGSLPCAMLNADQIREQVGQFRAAVRAPINLNFFCHVPPQPDPEREARWRAHLAPYYAEFGIDPAATAPFVNRAPFDAAACAVVESLRPEVVSFHFGLPEAGLLARARAAGARILASATTVEEARWLEANGCDAVIAQGAEAGGHRGMFLATAVESQVGTFALVPQVADAVRVPVIATGGVADARGMAAAFALGAAGVQIGTAYMLSPEAKTSAIHRAALKRAADGDTALTNLFTGRPARGIVNRLMREIGPMSSFAPAFPTAGGALAPLRAKTEPAGSGDFINLWSGQAPRLATEDSAEAITRRIASQALARLAPATRLA</sequence>
<dbReference type="InterPro" id="IPR013785">
    <property type="entry name" value="Aldolase_TIM"/>
</dbReference>
<dbReference type="InterPro" id="IPR004136">
    <property type="entry name" value="NMO"/>
</dbReference>
<dbReference type="PANTHER" id="PTHR42747:SF3">
    <property type="entry name" value="NITRONATE MONOOXYGENASE-RELATED"/>
    <property type="match status" value="1"/>
</dbReference>
<accession>A0A0S4UYA1</accession>
<evidence type="ECO:0000256" key="5">
    <source>
        <dbReference type="ARBA" id="ARBA00022643"/>
    </source>
</evidence>
<reference evidence="13" key="1">
    <citation type="submission" date="2015-10" db="EMBL/GenBank/DDBJ databases">
        <authorList>
            <person name="Gilbert D.G."/>
        </authorList>
    </citation>
    <scope>NUCLEOTIDE SEQUENCE</scope>
    <source>
        <strain evidence="13">Phyl III-seqv23</strain>
    </source>
</reference>
<name>A0A0S4UYA1_RALSL</name>
<evidence type="ECO:0000256" key="7">
    <source>
        <dbReference type="ARBA" id="ARBA00023002"/>
    </source>
</evidence>
<evidence type="ECO:0000256" key="1">
    <source>
        <dbReference type="ARBA" id="ARBA00001917"/>
    </source>
</evidence>
<keyword evidence="3" id="KW-0216">Detoxification</keyword>
<dbReference type="PANTHER" id="PTHR42747">
    <property type="entry name" value="NITRONATE MONOOXYGENASE-RELATED"/>
    <property type="match status" value="1"/>
</dbReference>
<dbReference type="GO" id="GO:0000166">
    <property type="term" value="F:nucleotide binding"/>
    <property type="evidence" value="ECO:0007669"/>
    <property type="project" value="UniProtKB-KW"/>
</dbReference>
<evidence type="ECO:0000256" key="10">
    <source>
        <dbReference type="ARBA" id="ARBA00049401"/>
    </source>
</evidence>
<evidence type="ECO:0000256" key="11">
    <source>
        <dbReference type="ARBA" id="ARBA00067136"/>
    </source>
</evidence>
<comment type="similarity">
    <text evidence="2">Belongs to the nitronate monooxygenase family. NMO class I subfamily.</text>
</comment>
<organism evidence="13">
    <name type="scientific">Ralstonia solanacearum</name>
    <name type="common">Pseudomonas solanacearum</name>
    <dbReference type="NCBI Taxonomy" id="305"/>
    <lineage>
        <taxon>Bacteria</taxon>
        <taxon>Pseudomonadati</taxon>
        <taxon>Pseudomonadota</taxon>
        <taxon>Betaproteobacteria</taxon>
        <taxon>Burkholderiales</taxon>
        <taxon>Burkholderiaceae</taxon>
        <taxon>Ralstonia</taxon>
        <taxon>Ralstonia solanacearum species complex</taxon>
    </lineage>
</organism>
<dbReference type="Pfam" id="PF03060">
    <property type="entry name" value="NMO"/>
    <property type="match status" value="1"/>
</dbReference>
<evidence type="ECO:0000256" key="6">
    <source>
        <dbReference type="ARBA" id="ARBA00022741"/>
    </source>
</evidence>
<proteinExistence type="inferred from homology"/>
<evidence type="ECO:0000256" key="9">
    <source>
        <dbReference type="ARBA" id="ARBA00031155"/>
    </source>
</evidence>
<keyword evidence="5" id="KW-0288">FMN</keyword>
<dbReference type="Gene3D" id="3.20.20.70">
    <property type="entry name" value="Aldolase class I"/>
    <property type="match status" value="1"/>
</dbReference>
<comment type="catalytic activity">
    <reaction evidence="10">
        <text>3 propionate 3-nitronate + 3 O2 + H2O = 3 3-oxopropanoate + 2 nitrate + nitrite + H2O2 + 3 H(+)</text>
        <dbReference type="Rhea" id="RHEA:57332"/>
        <dbReference type="ChEBI" id="CHEBI:15377"/>
        <dbReference type="ChEBI" id="CHEBI:15378"/>
        <dbReference type="ChEBI" id="CHEBI:15379"/>
        <dbReference type="ChEBI" id="CHEBI:16240"/>
        <dbReference type="ChEBI" id="CHEBI:16301"/>
        <dbReference type="ChEBI" id="CHEBI:17632"/>
        <dbReference type="ChEBI" id="CHEBI:33190"/>
        <dbReference type="ChEBI" id="CHEBI:136067"/>
    </reaction>
</comment>
<dbReference type="GO" id="GO:0018580">
    <property type="term" value="F:nitronate monooxygenase activity"/>
    <property type="evidence" value="ECO:0007669"/>
    <property type="project" value="InterPro"/>
</dbReference>
<evidence type="ECO:0000313" key="13">
    <source>
        <dbReference type="EMBL" id="CUV27325.1"/>
    </source>
</evidence>
<dbReference type="EMBL" id="LN899824">
    <property type="protein sequence ID" value="CUV27325.1"/>
    <property type="molecule type" value="Genomic_DNA"/>
</dbReference>
<dbReference type="GO" id="GO:0009636">
    <property type="term" value="P:response to toxic substance"/>
    <property type="evidence" value="ECO:0007669"/>
    <property type="project" value="UniProtKB-KW"/>
</dbReference>
<keyword evidence="8" id="KW-0503">Monooxygenase</keyword>
<evidence type="ECO:0000256" key="4">
    <source>
        <dbReference type="ARBA" id="ARBA00022630"/>
    </source>
</evidence>
<evidence type="ECO:0000256" key="8">
    <source>
        <dbReference type="ARBA" id="ARBA00023033"/>
    </source>
</evidence>
<keyword evidence="7 13" id="KW-0560">Oxidoreductase</keyword>
<dbReference type="AlphaFoldDB" id="A0A0S4UYA1"/>
<keyword evidence="4" id="KW-0285">Flavoprotein</keyword>
<comment type="cofactor">
    <cofactor evidence="1">
        <name>FMN</name>
        <dbReference type="ChEBI" id="CHEBI:58210"/>
    </cofactor>
</comment>
<dbReference type="CDD" id="cd04730">
    <property type="entry name" value="NPD_like"/>
    <property type="match status" value="1"/>
</dbReference>
<evidence type="ECO:0000256" key="3">
    <source>
        <dbReference type="ARBA" id="ARBA00022575"/>
    </source>
</evidence>
<evidence type="ECO:0000256" key="2">
    <source>
        <dbReference type="ARBA" id="ARBA00009881"/>
    </source>
</evidence>
<dbReference type="FunFam" id="3.20.20.70:FF:000154">
    <property type="entry name" value="Probable nitronate monooxygenase"/>
    <property type="match status" value="1"/>
</dbReference>
<protein>
    <recommendedName>
        <fullName evidence="11">Nitronate monooxygenase</fullName>
    </recommendedName>
    <alternativeName>
        <fullName evidence="9">Propionate 3-nitronate monooxygenase</fullName>
    </alternativeName>
</protein>
<dbReference type="SUPFAM" id="SSF51412">
    <property type="entry name" value="Inosine monophosphate dehydrogenase (IMPDH)"/>
    <property type="match status" value="1"/>
</dbReference>
<gene>
    <name evidence="12" type="ORF">PSS4_v1_10005</name>
    <name evidence="13" type="ORF">RUN1985_v1_70039</name>
</gene>
<keyword evidence="6" id="KW-0547">Nucleotide-binding</keyword>
<dbReference type="EMBL" id="LN899821">
    <property type="protein sequence ID" value="CUV16010.1"/>
    <property type="molecule type" value="Genomic_DNA"/>
</dbReference>
<evidence type="ECO:0000313" key="12">
    <source>
        <dbReference type="EMBL" id="CUV16010.1"/>
    </source>
</evidence>